<dbReference type="Pfam" id="PF01812">
    <property type="entry name" value="5-FTHF_cyc-lig"/>
    <property type="match status" value="1"/>
</dbReference>
<accession>A0ABM5UVP2</accession>
<dbReference type="PIRSF" id="PIRSF006806">
    <property type="entry name" value="FTHF_cligase"/>
    <property type="match status" value="1"/>
</dbReference>
<name>A0ABM5UVP2_9COXI</name>
<comment type="catalytic activity">
    <reaction evidence="4">
        <text>(6S)-5-formyl-5,6,7,8-tetrahydrofolate + ATP = (6R)-5,10-methenyltetrahydrofolate + ADP + phosphate</text>
        <dbReference type="Rhea" id="RHEA:10488"/>
        <dbReference type="ChEBI" id="CHEBI:30616"/>
        <dbReference type="ChEBI" id="CHEBI:43474"/>
        <dbReference type="ChEBI" id="CHEBI:57455"/>
        <dbReference type="ChEBI" id="CHEBI:57457"/>
        <dbReference type="ChEBI" id="CHEBI:456216"/>
        <dbReference type="EC" id="6.3.3.2"/>
    </reaction>
</comment>
<evidence type="ECO:0000256" key="3">
    <source>
        <dbReference type="ARBA" id="ARBA00022840"/>
    </source>
</evidence>
<comment type="similarity">
    <text evidence="1 4">Belongs to the 5-formyltetrahydrofolate cyclo-ligase family.</text>
</comment>
<reference evidence="5 6" key="1">
    <citation type="journal article" date="2015" name="Genome Biol. Evol.">
        <title>Distinctive Genome Reduction Rates Revealed by Genomic Analyses of Two Coxiella-Like Endosymbionts in Ticks.</title>
        <authorList>
            <person name="Gottlieb Y."/>
            <person name="Lalzar I."/>
            <person name="Klasson L."/>
        </authorList>
    </citation>
    <scope>NUCLEOTIDE SEQUENCE [LARGE SCALE GENOMIC DNA]</scope>
    <source>
        <strain evidence="5 6">CRt</strain>
    </source>
</reference>
<protein>
    <recommendedName>
        <fullName evidence="4">5-formyltetrahydrofolate cyclo-ligase</fullName>
        <ecNumber evidence="4">6.3.3.2</ecNumber>
    </recommendedName>
</protein>
<evidence type="ECO:0000313" key="6">
    <source>
        <dbReference type="Proteomes" id="UP000063965"/>
    </source>
</evidence>
<dbReference type="Gene3D" id="3.40.50.10420">
    <property type="entry name" value="NagB/RpiA/CoA transferase-like"/>
    <property type="match status" value="1"/>
</dbReference>
<evidence type="ECO:0000256" key="1">
    <source>
        <dbReference type="ARBA" id="ARBA00010638"/>
    </source>
</evidence>
<proteinExistence type="inferred from homology"/>
<keyword evidence="4" id="KW-0479">Metal-binding</keyword>
<dbReference type="InterPro" id="IPR002698">
    <property type="entry name" value="FTHF_cligase"/>
</dbReference>
<gene>
    <name evidence="5" type="ORF">CleRT_14780</name>
</gene>
<evidence type="ECO:0000313" key="5">
    <source>
        <dbReference type="EMBL" id="AKQ33985.1"/>
    </source>
</evidence>
<dbReference type="InterPro" id="IPR037171">
    <property type="entry name" value="NagB/RpiA_transferase-like"/>
</dbReference>
<sequence>MNSASDKKHLRALLRHRRSALFIQERTYAAQAVYNKIMTLNPFEVSKNIAFYKAHDAEVSIDKVLTKAQTMRKNCYLPVLRSYQHHLDFYSYHLKNPLIKNRFGIEEPDTFQEKLISIADLDLIFLPLVAFDKSGNRLGRGAGYYDRALAPLKDRAFKKPVLVGIAYNFQKINKIPIEKWDFPLNFVITEKTIYQF</sequence>
<keyword evidence="4" id="KW-0460">Magnesium</keyword>
<dbReference type="InterPro" id="IPR024185">
    <property type="entry name" value="FTHF_cligase-like_sf"/>
</dbReference>
<dbReference type="PANTHER" id="PTHR23407">
    <property type="entry name" value="ATPASE INHIBITOR/5-FORMYLTETRAHYDROFOLATE CYCLO-LIGASE"/>
    <property type="match status" value="1"/>
</dbReference>
<dbReference type="Proteomes" id="UP000063965">
    <property type="component" value="Chromosome"/>
</dbReference>
<dbReference type="NCBIfam" id="TIGR02727">
    <property type="entry name" value="MTHFS_bact"/>
    <property type="match status" value="1"/>
</dbReference>
<evidence type="ECO:0000256" key="4">
    <source>
        <dbReference type="RuleBase" id="RU361279"/>
    </source>
</evidence>
<keyword evidence="2 4" id="KW-0547">Nucleotide-binding</keyword>
<keyword evidence="6" id="KW-1185">Reference proteome</keyword>
<dbReference type="SUPFAM" id="SSF100950">
    <property type="entry name" value="NagB/RpiA/CoA transferase-like"/>
    <property type="match status" value="1"/>
</dbReference>
<evidence type="ECO:0000256" key="2">
    <source>
        <dbReference type="ARBA" id="ARBA00022741"/>
    </source>
</evidence>
<dbReference type="EMBL" id="CP011126">
    <property type="protein sequence ID" value="AKQ33985.1"/>
    <property type="molecule type" value="Genomic_DNA"/>
</dbReference>
<dbReference type="EC" id="6.3.3.2" evidence="4"/>
<dbReference type="PANTHER" id="PTHR23407:SF1">
    <property type="entry name" value="5-FORMYLTETRAHYDROFOLATE CYCLO-LIGASE"/>
    <property type="match status" value="1"/>
</dbReference>
<keyword evidence="3 4" id="KW-0067">ATP-binding</keyword>
<organism evidence="5 6">
    <name type="scientific">Candidatus Coxiella mudrowiae</name>
    <dbReference type="NCBI Taxonomy" id="2054173"/>
    <lineage>
        <taxon>Bacteria</taxon>
        <taxon>Pseudomonadati</taxon>
        <taxon>Pseudomonadota</taxon>
        <taxon>Gammaproteobacteria</taxon>
        <taxon>Legionellales</taxon>
        <taxon>Coxiellaceae</taxon>
        <taxon>Coxiella</taxon>
    </lineage>
</organism>
<dbReference type="RefSeq" id="WP_048875661.1">
    <property type="nucleotide sequence ID" value="NZ_CP011126.1"/>
</dbReference>
<comment type="cofactor">
    <cofactor evidence="4">
        <name>Mg(2+)</name>
        <dbReference type="ChEBI" id="CHEBI:18420"/>
    </cofactor>
</comment>